<dbReference type="Proteomes" id="UP000887013">
    <property type="component" value="Unassembled WGS sequence"/>
</dbReference>
<protein>
    <submittedName>
        <fullName evidence="3">Uncharacterized protein</fullName>
    </submittedName>
</protein>
<feature type="region of interest" description="Disordered" evidence="1">
    <location>
        <begin position="1"/>
        <end position="25"/>
    </location>
</feature>
<feature type="compositionally biased region" description="Polar residues" evidence="1">
    <location>
        <begin position="1"/>
        <end position="11"/>
    </location>
</feature>
<evidence type="ECO:0000256" key="1">
    <source>
        <dbReference type="SAM" id="MobiDB-lite"/>
    </source>
</evidence>
<keyword evidence="4" id="KW-1185">Reference proteome</keyword>
<organism evidence="3 4">
    <name type="scientific">Nephila pilipes</name>
    <name type="common">Giant wood spider</name>
    <name type="synonym">Nephila maculata</name>
    <dbReference type="NCBI Taxonomy" id="299642"/>
    <lineage>
        <taxon>Eukaryota</taxon>
        <taxon>Metazoa</taxon>
        <taxon>Ecdysozoa</taxon>
        <taxon>Arthropoda</taxon>
        <taxon>Chelicerata</taxon>
        <taxon>Arachnida</taxon>
        <taxon>Araneae</taxon>
        <taxon>Araneomorphae</taxon>
        <taxon>Entelegynae</taxon>
        <taxon>Araneoidea</taxon>
        <taxon>Nephilidae</taxon>
        <taxon>Nephila</taxon>
    </lineage>
</organism>
<gene>
    <name evidence="3" type="ORF">NPIL_232461</name>
    <name evidence="2" type="ORF">NPIL_463011</name>
</gene>
<dbReference type="AlphaFoldDB" id="A0A8X6QTK6"/>
<dbReference type="EMBL" id="BMAW01058810">
    <property type="protein sequence ID" value="GFT18177.1"/>
    <property type="molecule type" value="Genomic_DNA"/>
</dbReference>
<accession>A0A8X6QTK6</accession>
<comment type="caution">
    <text evidence="3">The sequence shown here is derived from an EMBL/GenBank/DDBJ whole genome shotgun (WGS) entry which is preliminary data.</text>
</comment>
<feature type="non-terminal residue" evidence="3">
    <location>
        <position position="25"/>
    </location>
</feature>
<dbReference type="EMBL" id="BMAW01130707">
    <property type="protein sequence ID" value="GFU36225.1"/>
    <property type="molecule type" value="Genomic_DNA"/>
</dbReference>
<evidence type="ECO:0000313" key="4">
    <source>
        <dbReference type="Proteomes" id="UP000887013"/>
    </source>
</evidence>
<evidence type="ECO:0000313" key="2">
    <source>
        <dbReference type="EMBL" id="GFT18177.1"/>
    </source>
</evidence>
<evidence type="ECO:0000313" key="3">
    <source>
        <dbReference type="EMBL" id="GFU36225.1"/>
    </source>
</evidence>
<proteinExistence type="predicted"/>
<name>A0A8X6QTK6_NEPPI</name>
<reference evidence="3" key="1">
    <citation type="submission" date="2020-08" db="EMBL/GenBank/DDBJ databases">
        <title>Multicomponent nature underlies the extraordinary mechanical properties of spider dragline silk.</title>
        <authorList>
            <person name="Kono N."/>
            <person name="Nakamura H."/>
            <person name="Mori M."/>
            <person name="Yoshida Y."/>
            <person name="Ohtoshi R."/>
            <person name="Malay A.D."/>
            <person name="Moran D.A.P."/>
            <person name="Tomita M."/>
            <person name="Numata K."/>
            <person name="Arakawa K."/>
        </authorList>
    </citation>
    <scope>NUCLEOTIDE SEQUENCE</scope>
</reference>
<sequence length="25" mass="2753">MNGSSDVTDIPTSDEERDEEKALTL</sequence>